<dbReference type="InterPro" id="IPR003374">
    <property type="entry name" value="ApbE-like_sf"/>
</dbReference>
<keyword evidence="6 10" id="KW-0274">FAD</keyword>
<feature type="binding site" evidence="11">
    <location>
        <position position="301"/>
    </location>
    <ligand>
        <name>Mg(2+)</name>
        <dbReference type="ChEBI" id="CHEBI:18420"/>
    </ligand>
</feature>
<evidence type="ECO:0000256" key="9">
    <source>
        <dbReference type="ARBA" id="ARBA00048540"/>
    </source>
</evidence>
<keyword evidence="4 10" id="KW-0808">Transferase</keyword>
<evidence type="ECO:0000256" key="3">
    <source>
        <dbReference type="ARBA" id="ARBA00022630"/>
    </source>
</evidence>
<evidence type="ECO:0000256" key="7">
    <source>
        <dbReference type="ARBA" id="ARBA00022842"/>
    </source>
</evidence>
<dbReference type="Proteomes" id="UP000014155">
    <property type="component" value="Unassembled WGS sequence"/>
</dbReference>
<dbReference type="Gene3D" id="3.10.520.10">
    <property type="entry name" value="ApbE-like domains"/>
    <property type="match status" value="1"/>
</dbReference>
<comment type="caution">
    <text evidence="12">The sequence shown here is derived from an EMBL/GenBank/DDBJ whole genome shotgun (WGS) entry which is preliminary data.</text>
</comment>
<keyword evidence="7 10" id="KW-0460">Magnesium</keyword>
<dbReference type="Pfam" id="PF02424">
    <property type="entry name" value="ApbE"/>
    <property type="match status" value="1"/>
</dbReference>
<dbReference type="PANTHER" id="PTHR30040">
    <property type="entry name" value="THIAMINE BIOSYNTHESIS LIPOPROTEIN APBE"/>
    <property type="match status" value="1"/>
</dbReference>
<comment type="similarity">
    <text evidence="10">Belongs to the ApbE family.</text>
</comment>
<dbReference type="EC" id="2.7.1.180" evidence="1 10"/>
<dbReference type="AlphaFoldDB" id="S0FNK2"/>
<feature type="binding site" evidence="11">
    <location>
        <position position="186"/>
    </location>
    <ligand>
        <name>Mg(2+)</name>
        <dbReference type="ChEBI" id="CHEBI:18420"/>
    </ligand>
</feature>
<protein>
    <recommendedName>
        <fullName evidence="2 10">FAD:protein FMN transferase</fullName>
        <ecNumber evidence="1 10">2.7.1.180</ecNumber>
    </recommendedName>
    <alternativeName>
        <fullName evidence="8 10">Flavin transferase</fullName>
    </alternativeName>
</protein>
<comment type="catalytic activity">
    <reaction evidence="9 10">
        <text>L-threonyl-[protein] + FAD = FMN-L-threonyl-[protein] + AMP + H(+)</text>
        <dbReference type="Rhea" id="RHEA:36847"/>
        <dbReference type="Rhea" id="RHEA-COMP:11060"/>
        <dbReference type="Rhea" id="RHEA-COMP:11061"/>
        <dbReference type="ChEBI" id="CHEBI:15378"/>
        <dbReference type="ChEBI" id="CHEBI:30013"/>
        <dbReference type="ChEBI" id="CHEBI:57692"/>
        <dbReference type="ChEBI" id="CHEBI:74257"/>
        <dbReference type="ChEBI" id="CHEBI:456215"/>
        <dbReference type="EC" id="2.7.1.180"/>
    </reaction>
</comment>
<dbReference type="PANTHER" id="PTHR30040:SF2">
    <property type="entry name" value="FAD:PROTEIN FMN TRANSFERASE"/>
    <property type="match status" value="1"/>
</dbReference>
<dbReference type="GO" id="GO:0046872">
    <property type="term" value="F:metal ion binding"/>
    <property type="evidence" value="ECO:0007669"/>
    <property type="project" value="UniProtKB-UniRule"/>
</dbReference>
<keyword evidence="3 10" id="KW-0285">Flavoprotein</keyword>
<evidence type="ECO:0000256" key="4">
    <source>
        <dbReference type="ARBA" id="ARBA00022679"/>
    </source>
</evidence>
<reference evidence="12 13" key="1">
    <citation type="journal article" date="2013" name="Genome Announc.">
        <title>Draft Genome Sequence of the Cellulolytic, Mesophilic, Anaerobic Bacterium Clostridium termitidis Strain CT1112 (DSM 5398).</title>
        <authorList>
            <person name="Lal S."/>
            <person name="Ramachandran U."/>
            <person name="Zhang X."/>
            <person name="Munir R."/>
            <person name="Sparling R."/>
            <person name="Levin D.B."/>
        </authorList>
    </citation>
    <scope>NUCLEOTIDE SEQUENCE [LARGE SCALE GENOMIC DNA]</scope>
    <source>
        <strain evidence="12 13">CT1112</strain>
    </source>
</reference>
<evidence type="ECO:0000256" key="5">
    <source>
        <dbReference type="ARBA" id="ARBA00022723"/>
    </source>
</evidence>
<evidence type="ECO:0000256" key="6">
    <source>
        <dbReference type="ARBA" id="ARBA00022827"/>
    </source>
</evidence>
<gene>
    <name evidence="12" type="ORF">CTER_3526</name>
</gene>
<dbReference type="SUPFAM" id="SSF143631">
    <property type="entry name" value="ApbE-like"/>
    <property type="match status" value="1"/>
</dbReference>
<evidence type="ECO:0000313" key="13">
    <source>
        <dbReference type="Proteomes" id="UP000014155"/>
    </source>
</evidence>
<evidence type="ECO:0000256" key="10">
    <source>
        <dbReference type="PIRNR" id="PIRNR006268"/>
    </source>
</evidence>
<dbReference type="eggNOG" id="COG1477">
    <property type="taxonomic scope" value="Bacteria"/>
</dbReference>
<keyword evidence="13" id="KW-1185">Reference proteome</keyword>
<evidence type="ECO:0000256" key="2">
    <source>
        <dbReference type="ARBA" id="ARBA00016337"/>
    </source>
</evidence>
<dbReference type="STRING" id="1195236.CTER_3526"/>
<accession>S0FNK2</accession>
<dbReference type="GO" id="GO:0016740">
    <property type="term" value="F:transferase activity"/>
    <property type="evidence" value="ECO:0007669"/>
    <property type="project" value="UniProtKB-UniRule"/>
</dbReference>
<evidence type="ECO:0000313" key="12">
    <source>
        <dbReference type="EMBL" id="EMS70714.1"/>
    </source>
</evidence>
<dbReference type="EMBL" id="AORV01000049">
    <property type="protein sequence ID" value="EMS70714.1"/>
    <property type="molecule type" value="Genomic_DNA"/>
</dbReference>
<keyword evidence="5 10" id="KW-0479">Metal-binding</keyword>
<dbReference type="InterPro" id="IPR024932">
    <property type="entry name" value="ApbE"/>
</dbReference>
<proteinExistence type="inferred from homology"/>
<dbReference type="PIRSF" id="PIRSF006268">
    <property type="entry name" value="ApbE"/>
    <property type="match status" value="1"/>
</dbReference>
<evidence type="ECO:0000256" key="11">
    <source>
        <dbReference type="PIRSR" id="PIRSR006268-2"/>
    </source>
</evidence>
<evidence type="ECO:0000256" key="8">
    <source>
        <dbReference type="ARBA" id="ARBA00031306"/>
    </source>
</evidence>
<dbReference type="RefSeq" id="WP_004627999.1">
    <property type="nucleotide sequence ID" value="NZ_AORV01000049.1"/>
</dbReference>
<evidence type="ECO:0000256" key="1">
    <source>
        <dbReference type="ARBA" id="ARBA00011955"/>
    </source>
</evidence>
<name>S0FNK2_RUMCE</name>
<sequence length="352" mass="39489">MSKKIIAIILLLATAFNITSCGKPEKKRYEAQFLELFDTVTQIVAYSDSKEEFTKQSQLVYDTLKEYHQLYDIYNDYPGINNIKTINENAGIKPVKVDRKIIDLLLFSKKWYENTDGKLNIALGAVLKIWHKHREEGLADEANATLPNMEELKEAKKHTDINKVIIDEANSTVFLEDPKMSLDVGGVGKGYATEQVCLNAAKNGFTSGLISVGGNVRAIGSKGSQQEMWNVGVQNPDKESDKNTLDIVYISDMSLVSSGVYERYYIVNGKSYHHIIDPDTLYPADNYLQATILCKDSGVADATAKAAFILPFDKALEYINSMPDVEAMWVFKDGSIKYSDGFEKYLKKPDKK</sequence>
<organism evidence="12 13">
    <name type="scientific">Ruminiclostridium cellobioparum subsp. termitidis CT1112</name>
    <dbReference type="NCBI Taxonomy" id="1195236"/>
    <lineage>
        <taxon>Bacteria</taxon>
        <taxon>Bacillati</taxon>
        <taxon>Bacillota</taxon>
        <taxon>Clostridia</taxon>
        <taxon>Eubacteriales</taxon>
        <taxon>Oscillospiraceae</taxon>
        <taxon>Ruminiclostridium</taxon>
    </lineage>
</organism>
<dbReference type="PATRIC" id="fig|1195236.3.peg.3748"/>
<keyword evidence="12" id="KW-0449">Lipoprotein</keyword>
<comment type="cofactor">
    <cofactor evidence="11">
        <name>Mg(2+)</name>
        <dbReference type="ChEBI" id="CHEBI:18420"/>
    </cofactor>
    <cofactor evidence="11">
        <name>Mn(2+)</name>
        <dbReference type="ChEBI" id="CHEBI:29035"/>
    </cofactor>
    <text evidence="11">Magnesium. Can also use manganese.</text>
</comment>